<keyword evidence="5" id="KW-1185">Reference proteome</keyword>
<evidence type="ECO:0000313" key="4">
    <source>
        <dbReference type="EMBL" id="TSB02351.1"/>
    </source>
</evidence>
<evidence type="ECO:0000313" key="5">
    <source>
        <dbReference type="Proteomes" id="UP000320160"/>
    </source>
</evidence>
<dbReference type="EMBL" id="VKKU01000002">
    <property type="protein sequence ID" value="TSB02351.1"/>
    <property type="molecule type" value="Genomic_DNA"/>
</dbReference>
<reference evidence="4 5" key="1">
    <citation type="submission" date="2019-07" db="EMBL/GenBank/DDBJ databases">
        <authorList>
            <person name="Park M."/>
        </authorList>
    </citation>
    <scope>NUCLEOTIDE SEQUENCE [LARGE SCALE GENOMIC DNA]</scope>
    <source>
        <strain evidence="4 5">KCTC32445</strain>
    </source>
</reference>
<dbReference type="OrthoDB" id="9779746at2"/>
<name>A0A553WCD2_9SPHN</name>
<dbReference type="InterPro" id="IPR041490">
    <property type="entry name" value="KstR2_TetR_C"/>
</dbReference>
<dbReference type="InterPro" id="IPR036271">
    <property type="entry name" value="Tet_transcr_reg_TetR-rel_C_sf"/>
</dbReference>
<evidence type="ECO:0000256" key="1">
    <source>
        <dbReference type="ARBA" id="ARBA00023125"/>
    </source>
</evidence>
<keyword evidence="1 2" id="KW-0238">DNA-binding</keyword>
<dbReference type="Gene3D" id="1.10.357.10">
    <property type="entry name" value="Tetracycline Repressor, domain 2"/>
    <property type="match status" value="1"/>
</dbReference>
<comment type="caution">
    <text evidence="4">The sequence shown here is derived from an EMBL/GenBank/DDBJ whole genome shotgun (WGS) entry which is preliminary data.</text>
</comment>
<dbReference type="SUPFAM" id="SSF48498">
    <property type="entry name" value="Tetracyclin repressor-like, C-terminal domain"/>
    <property type="match status" value="1"/>
</dbReference>
<dbReference type="Pfam" id="PF00440">
    <property type="entry name" value="TetR_N"/>
    <property type="match status" value="1"/>
</dbReference>
<dbReference type="PANTHER" id="PTHR30055">
    <property type="entry name" value="HTH-TYPE TRANSCRIPTIONAL REGULATOR RUTR"/>
    <property type="match status" value="1"/>
</dbReference>
<feature type="DNA-binding region" description="H-T-H motif" evidence="2">
    <location>
        <begin position="34"/>
        <end position="53"/>
    </location>
</feature>
<evidence type="ECO:0000259" key="3">
    <source>
        <dbReference type="PROSITE" id="PS50977"/>
    </source>
</evidence>
<evidence type="ECO:0000256" key="2">
    <source>
        <dbReference type="PROSITE-ProRule" id="PRU00335"/>
    </source>
</evidence>
<feature type="domain" description="HTH tetR-type" evidence="3">
    <location>
        <begin position="11"/>
        <end position="71"/>
    </location>
</feature>
<accession>A0A553WCD2</accession>
<dbReference type="InterPro" id="IPR050109">
    <property type="entry name" value="HTH-type_TetR-like_transc_reg"/>
</dbReference>
<proteinExistence type="predicted"/>
<dbReference type="Proteomes" id="UP000320160">
    <property type="component" value="Unassembled WGS sequence"/>
</dbReference>
<dbReference type="PROSITE" id="PS50977">
    <property type="entry name" value="HTH_TETR_2"/>
    <property type="match status" value="1"/>
</dbReference>
<dbReference type="GO" id="GO:0003677">
    <property type="term" value="F:DNA binding"/>
    <property type="evidence" value="ECO:0007669"/>
    <property type="project" value="UniProtKB-UniRule"/>
</dbReference>
<dbReference type="SUPFAM" id="SSF46689">
    <property type="entry name" value="Homeodomain-like"/>
    <property type="match status" value="1"/>
</dbReference>
<dbReference type="Gene3D" id="1.10.10.60">
    <property type="entry name" value="Homeodomain-like"/>
    <property type="match status" value="1"/>
</dbReference>
<dbReference type="InterPro" id="IPR009057">
    <property type="entry name" value="Homeodomain-like_sf"/>
</dbReference>
<dbReference type="Pfam" id="PF17932">
    <property type="entry name" value="TetR_C_24"/>
    <property type="match status" value="1"/>
</dbReference>
<dbReference type="InterPro" id="IPR001647">
    <property type="entry name" value="HTH_TetR"/>
</dbReference>
<protein>
    <submittedName>
        <fullName evidence="4">TetR/AcrR family transcriptional regulator</fullName>
    </submittedName>
</protein>
<dbReference type="AlphaFoldDB" id="A0A553WCD2"/>
<gene>
    <name evidence="4" type="ORF">FOM92_14745</name>
</gene>
<organism evidence="4 5">
    <name type="scientific">Sphingorhabdus contaminans</name>
    <dbReference type="NCBI Taxonomy" id="1343899"/>
    <lineage>
        <taxon>Bacteria</taxon>
        <taxon>Pseudomonadati</taxon>
        <taxon>Pseudomonadota</taxon>
        <taxon>Alphaproteobacteria</taxon>
        <taxon>Sphingomonadales</taxon>
        <taxon>Sphingomonadaceae</taxon>
        <taxon>Sphingorhabdus</taxon>
    </lineage>
</organism>
<dbReference type="PRINTS" id="PR00455">
    <property type="entry name" value="HTHTETR"/>
</dbReference>
<sequence length="200" mass="22625">MGCSMGRSRQEELTDSVLEAASNLFAEKGFHETSTDELASRLGISKPTLYKYGSSKAAILQAIVRRNHKRALEEAQRIAAGKAAPLDQLRELFRFHTHFAIEHRHEVRIIDGERHRLTDHDEIDKLAGEYLSFIKHLITEAQKAENLRDDIPLELFARSFIALALGPGKWFVEKKRGLSEEEVIDANWSLFMRGAASLGK</sequence>